<dbReference type="InterPro" id="IPR036909">
    <property type="entry name" value="Cyt_c-like_dom_sf"/>
</dbReference>
<dbReference type="AlphaFoldDB" id="A0A383F7G9"/>
<evidence type="ECO:0008006" key="2">
    <source>
        <dbReference type="Google" id="ProtNLM"/>
    </source>
</evidence>
<sequence>MLEPQSRQIKITKVVRTDLGELKWMEHEATDYSKSEQLGREVYIREGCWYCHSQYVRPVTGETRRWGPVTQAGEYAFDIP</sequence>
<dbReference type="SUPFAM" id="SSF46626">
    <property type="entry name" value="Cytochrome c"/>
    <property type="match status" value="1"/>
</dbReference>
<feature type="non-terminal residue" evidence="1">
    <location>
        <position position="80"/>
    </location>
</feature>
<organism evidence="1">
    <name type="scientific">marine metagenome</name>
    <dbReference type="NCBI Taxonomy" id="408172"/>
    <lineage>
        <taxon>unclassified sequences</taxon>
        <taxon>metagenomes</taxon>
        <taxon>ecological metagenomes</taxon>
    </lineage>
</organism>
<dbReference type="EMBL" id="UINC01231686">
    <property type="protein sequence ID" value="SVE64328.1"/>
    <property type="molecule type" value="Genomic_DNA"/>
</dbReference>
<proteinExistence type="predicted"/>
<name>A0A383F7G9_9ZZZZ</name>
<dbReference type="GO" id="GO:0020037">
    <property type="term" value="F:heme binding"/>
    <property type="evidence" value="ECO:0007669"/>
    <property type="project" value="InterPro"/>
</dbReference>
<dbReference type="InterPro" id="IPR003468">
    <property type="entry name" value="Cyt_c_oxidase_monohaem-su/FixO"/>
</dbReference>
<reference evidence="1" key="1">
    <citation type="submission" date="2018-05" db="EMBL/GenBank/DDBJ databases">
        <authorList>
            <person name="Lanie J.A."/>
            <person name="Ng W.-L."/>
            <person name="Kazmierczak K.M."/>
            <person name="Andrzejewski T.M."/>
            <person name="Davidsen T.M."/>
            <person name="Wayne K.J."/>
            <person name="Tettelin H."/>
            <person name="Glass J.I."/>
            <person name="Rusch D."/>
            <person name="Podicherti R."/>
            <person name="Tsui H.-C.T."/>
            <person name="Winkler M.E."/>
        </authorList>
    </citation>
    <scope>NUCLEOTIDE SEQUENCE</scope>
</reference>
<dbReference type="Gene3D" id="1.10.760.10">
    <property type="entry name" value="Cytochrome c-like domain"/>
    <property type="match status" value="1"/>
</dbReference>
<accession>A0A383F7G9</accession>
<dbReference type="GO" id="GO:0009055">
    <property type="term" value="F:electron transfer activity"/>
    <property type="evidence" value="ECO:0007669"/>
    <property type="project" value="InterPro"/>
</dbReference>
<dbReference type="Pfam" id="PF02433">
    <property type="entry name" value="FixO"/>
    <property type="match status" value="1"/>
</dbReference>
<protein>
    <recommendedName>
        <fullName evidence="2">Cytochrome c domain-containing protein</fullName>
    </recommendedName>
</protein>
<gene>
    <name evidence="1" type="ORF">METZ01_LOCUS517182</name>
</gene>
<evidence type="ECO:0000313" key="1">
    <source>
        <dbReference type="EMBL" id="SVE64328.1"/>
    </source>
</evidence>